<dbReference type="Gene3D" id="2.30.110.10">
    <property type="entry name" value="Electron Transport, Fmn-binding Protein, Chain A"/>
    <property type="match status" value="1"/>
</dbReference>
<dbReference type="SUPFAM" id="SSF50475">
    <property type="entry name" value="FMN-binding split barrel"/>
    <property type="match status" value="1"/>
</dbReference>
<sequence>MNNEEQLHEICNFMSQERVLTLSAAAEGEVWSASCFYHFQKDEMAVYVMSDINTRHAKLMLKAPGVSGTIIASDTSMVHLKGIQYQARVSLLSSEQETAARARYYQRYPFSRIMALPIWYLKLIEIKYTQSRAGIKRHMHWACLHMPQEVSR</sequence>
<dbReference type="InterPro" id="IPR012349">
    <property type="entry name" value="Split_barrel_FMN-bd"/>
</dbReference>
<name>A0A421DSH3_9GAMM</name>
<dbReference type="OrthoDB" id="8447155at2"/>
<evidence type="ECO:0000313" key="2">
    <source>
        <dbReference type="Proteomes" id="UP000285648"/>
    </source>
</evidence>
<dbReference type="RefSeq" id="WP_121573771.1">
    <property type="nucleotide sequence ID" value="NZ_MJLZ01000004.1"/>
</dbReference>
<dbReference type="InterPro" id="IPR011194">
    <property type="entry name" value="UPF0306"/>
</dbReference>
<dbReference type="AlphaFoldDB" id="A0A421DSH3"/>
<dbReference type="EMBL" id="MJLZ01000004">
    <property type="protein sequence ID" value="RLM27281.1"/>
    <property type="molecule type" value="Genomic_DNA"/>
</dbReference>
<dbReference type="Proteomes" id="UP000285648">
    <property type="component" value="Unassembled WGS sequence"/>
</dbReference>
<reference evidence="1 2" key="1">
    <citation type="submission" date="2016-09" db="EMBL/GenBank/DDBJ databases">
        <authorList>
            <person name="Doonan J."/>
            <person name="Pachebat J.A."/>
            <person name="Golyshin P.N."/>
            <person name="Denman S."/>
            <person name="Mcdonald J.E."/>
        </authorList>
    </citation>
    <scope>NUCLEOTIDE SEQUENCE [LARGE SCALE GENOMIC DNA]</scope>
    <source>
        <strain evidence="1 2">NCPPB 3934</strain>
    </source>
</reference>
<proteinExistence type="predicted"/>
<organism evidence="1 2">
    <name type="scientific">Brenneria alni</name>
    <dbReference type="NCBI Taxonomy" id="71656"/>
    <lineage>
        <taxon>Bacteria</taxon>
        <taxon>Pseudomonadati</taxon>
        <taxon>Pseudomonadota</taxon>
        <taxon>Gammaproteobacteria</taxon>
        <taxon>Enterobacterales</taxon>
        <taxon>Pectobacteriaceae</taxon>
        <taxon>Brenneria</taxon>
    </lineage>
</organism>
<evidence type="ECO:0000313" key="1">
    <source>
        <dbReference type="EMBL" id="RLM27281.1"/>
    </source>
</evidence>
<gene>
    <name evidence="1" type="ORF">BIY29_03420</name>
</gene>
<protein>
    <submittedName>
        <fullName evidence="1">Uncharacterized protein</fullName>
    </submittedName>
</protein>
<dbReference type="PIRSF" id="PIRSF009554">
    <property type="entry name" value="UCP009554"/>
    <property type="match status" value="1"/>
</dbReference>
<comment type="caution">
    <text evidence="1">The sequence shown here is derived from an EMBL/GenBank/DDBJ whole genome shotgun (WGS) entry which is preliminary data.</text>
</comment>
<accession>A0A421DSH3</accession>
<keyword evidence="2" id="KW-1185">Reference proteome</keyword>